<comment type="caution">
    <text evidence="7">The sequence shown here is derived from an EMBL/GenBank/DDBJ whole genome shotgun (WGS) entry which is preliminary data.</text>
</comment>
<dbReference type="InterPro" id="IPR050346">
    <property type="entry name" value="FMO-like"/>
</dbReference>
<proteinExistence type="inferred from homology"/>
<dbReference type="InterPro" id="IPR000960">
    <property type="entry name" value="Flavin_mOase"/>
</dbReference>
<dbReference type="EC" id="1.-.-.-" evidence="6"/>
<dbReference type="InterPro" id="IPR020946">
    <property type="entry name" value="Flavin_mOase-like"/>
</dbReference>
<dbReference type="EMBL" id="QGKY02000190">
    <property type="protein sequence ID" value="KAF2591358.1"/>
    <property type="molecule type" value="Genomic_DNA"/>
</dbReference>
<evidence type="ECO:0000256" key="5">
    <source>
        <dbReference type="ARBA" id="ARBA00023002"/>
    </source>
</evidence>
<sequence length="385" mass="43891">MASNDKLTSSRVAIIGAGVSGLAAAKHLAHHNPIVFEASDSVGGVWNSCTYETTKLQSTRVDYEFSDFPWPNRDDTTFPSYAEILDYLESYAKHFDLLKFMKFGSKVIKVRYTGDGGTPQMVDLGAYSHSLPEKPVWEVAVQNGDAGEIQRAVVSKFIESYVTWKLPLEKYGLKPDHSFEEDYASCQMAIIPENFFEEADKGMIRFKKTSKWCFYDEGIEFEDGTTLESDVVILATGYDGKKKLKAIVPEPFRTWLEFPCGVMPLYRGTIHPLIPNMGFVGYVQSNSNLHTSELRSMWLSRLVDGKFELPSKEQMLDQFSKEMEVMRRSSRFYKRHCISTFSIQHADDLCNDMGLNPWRKSNLFLEAFSPYGSQDYRLAQEETNI</sequence>
<dbReference type="GO" id="GO:0050660">
    <property type="term" value="F:flavin adenine dinucleotide binding"/>
    <property type="evidence" value="ECO:0007669"/>
    <property type="project" value="InterPro"/>
</dbReference>
<dbReference type="InterPro" id="IPR036188">
    <property type="entry name" value="FAD/NAD-bd_sf"/>
</dbReference>
<dbReference type="SUPFAM" id="SSF51905">
    <property type="entry name" value="FAD/NAD(P)-binding domain"/>
    <property type="match status" value="2"/>
</dbReference>
<dbReference type="Pfam" id="PF00743">
    <property type="entry name" value="FMO-like"/>
    <property type="match status" value="2"/>
</dbReference>
<dbReference type="PIRSF" id="PIRSF000332">
    <property type="entry name" value="FMO"/>
    <property type="match status" value="1"/>
</dbReference>
<evidence type="ECO:0000256" key="2">
    <source>
        <dbReference type="ARBA" id="ARBA00022630"/>
    </source>
</evidence>
<dbReference type="Gene3D" id="3.50.50.60">
    <property type="entry name" value="FAD/NAD(P)-binding domain"/>
    <property type="match status" value="2"/>
</dbReference>
<gene>
    <name evidence="7" type="ORF">F2Q70_00040226</name>
</gene>
<dbReference type="GO" id="GO:0050661">
    <property type="term" value="F:NADP binding"/>
    <property type="evidence" value="ECO:0007669"/>
    <property type="project" value="InterPro"/>
</dbReference>
<comment type="cofactor">
    <cofactor evidence="6">
        <name>FAD</name>
        <dbReference type="ChEBI" id="CHEBI:57692"/>
    </cofactor>
</comment>
<keyword evidence="4" id="KW-0521">NADP</keyword>
<name>A0A8S9KCT0_BRACR</name>
<accession>A0A8S9KCT0</accession>
<dbReference type="GO" id="GO:0004499">
    <property type="term" value="F:N,N-dimethylaniline monooxygenase activity"/>
    <property type="evidence" value="ECO:0007669"/>
    <property type="project" value="InterPro"/>
</dbReference>
<organism evidence="7">
    <name type="scientific">Brassica cretica</name>
    <name type="common">Mustard</name>
    <dbReference type="NCBI Taxonomy" id="69181"/>
    <lineage>
        <taxon>Eukaryota</taxon>
        <taxon>Viridiplantae</taxon>
        <taxon>Streptophyta</taxon>
        <taxon>Embryophyta</taxon>
        <taxon>Tracheophyta</taxon>
        <taxon>Spermatophyta</taxon>
        <taxon>Magnoliopsida</taxon>
        <taxon>eudicotyledons</taxon>
        <taxon>Gunneridae</taxon>
        <taxon>Pentapetalae</taxon>
        <taxon>rosids</taxon>
        <taxon>malvids</taxon>
        <taxon>Brassicales</taxon>
        <taxon>Brassicaceae</taxon>
        <taxon>Brassiceae</taxon>
        <taxon>Brassica</taxon>
    </lineage>
</organism>
<evidence type="ECO:0000256" key="4">
    <source>
        <dbReference type="ARBA" id="ARBA00022857"/>
    </source>
</evidence>
<keyword evidence="2 6" id="KW-0285">Flavoprotein</keyword>
<keyword evidence="5 6" id="KW-0560">Oxidoreductase</keyword>
<dbReference type="PANTHER" id="PTHR23023">
    <property type="entry name" value="DIMETHYLANILINE MONOOXYGENASE"/>
    <property type="match status" value="1"/>
</dbReference>
<evidence type="ECO:0000313" key="7">
    <source>
        <dbReference type="EMBL" id="KAF2591358.1"/>
    </source>
</evidence>
<evidence type="ECO:0000256" key="6">
    <source>
        <dbReference type="RuleBase" id="RU361177"/>
    </source>
</evidence>
<evidence type="ECO:0000256" key="1">
    <source>
        <dbReference type="ARBA" id="ARBA00009183"/>
    </source>
</evidence>
<dbReference type="AlphaFoldDB" id="A0A8S9KCT0"/>
<protein>
    <recommendedName>
        <fullName evidence="6">Flavin-containing monooxygenase</fullName>
        <ecNumber evidence="6">1.-.-.-</ecNumber>
    </recommendedName>
</protein>
<evidence type="ECO:0000256" key="3">
    <source>
        <dbReference type="ARBA" id="ARBA00022827"/>
    </source>
</evidence>
<reference evidence="7" key="1">
    <citation type="submission" date="2019-12" db="EMBL/GenBank/DDBJ databases">
        <title>Genome sequencing and annotation of Brassica cretica.</title>
        <authorList>
            <person name="Studholme D.J."/>
            <person name="Sarris P.F."/>
        </authorList>
    </citation>
    <scope>NUCLEOTIDE SEQUENCE</scope>
    <source>
        <strain evidence="7">PFS-102/07</strain>
        <tissue evidence="7">Leaf</tissue>
    </source>
</reference>
<keyword evidence="3 6" id="KW-0274">FAD</keyword>
<dbReference type="FunFam" id="3.50.50.60:FF:000199">
    <property type="entry name" value="Flavin-containing monooxygenase"/>
    <property type="match status" value="1"/>
</dbReference>
<comment type="similarity">
    <text evidence="1 6">Belongs to the FMO family.</text>
</comment>
<keyword evidence="6" id="KW-0503">Monooxygenase</keyword>